<dbReference type="InParanoid" id="A0A5C3PCY8"/>
<dbReference type="Proteomes" id="UP000308197">
    <property type="component" value="Unassembled WGS sequence"/>
</dbReference>
<gene>
    <name evidence="1" type="ORF">K466DRAFT_135409</name>
</gene>
<sequence length="110" mass="11792">MRCGIPGCLLWAVRHRSRLSRVHASAHSCAAAASHTNVTLFAASTEILHSTIKPKIAPVNLRRRAFSTSDLPMHLPGIAAQAQALRWDFAVLYMSACRTPSNRGAGSGSV</sequence>
<proteinExistence type="predicted"/>
<keyword evidence="2" id="KW-1185">Reference proteome</keyword>
<accession>A0A5C3PCY8</accession>
<protein>
    <submittedName>
        <fullName evidence="1">Uncharacterized protein</fullName>
    </submittedName>
</protein>
<evidence type="ECO:0000313" key="1">
    <source>
        <dbReference type="EMBL" id="TFK86867.1"/>
    </source>
</evidence>
<name>A0A5C3PCY8_9APHY</name>
<evidence type="ECO:0000313" key="2">
    <source>
        <dbReference type="Proteomes" id="UP000308197"/>
    </source>
</evidence>
<dbReference type="AlphaFoldDB" id="A0A5C3PCY8"/>
<reference evidence="1 2" key="1">
    <citation type="journal article" date="2019" name="Nat. Ecol. Evol.">
        <title>Megaphylogeny resolves global patterns of mushroom evolution.</title>
        <authorList>
            <person name="Varga T."/>
            <person name="Krizsan K."/>
            <person name="Foldi C."/>
            <person name="Dima B."/>
            <person name="Sanchez-Garcia M."/>
            <person name="Sanchez-Ramirez S."/>
            <person name="Szollosi G.J."/>
            <person name="Szarkandi J.G."/>
            <person name="Papp V."/>
            <person name="Albert L."/>
            <person name="Andreopoulos W."/>
            <person name="Angelini C."/>
            <person name="Antonin V."/>
            <person name="Barry K.W."/>
            <person name="Bougher N.L."/>
            <person name="Buchanan P."/>
            <person name="Buyck B."/>
            <person name="Bense V."/>
            <person name="Catcheside P."/>
            <person name="Chovatia M."/>
            <person name="Cooper J."/>
            <person name="Damon W."/>
            <person name="Desjardin D."/>
            <person name="Finy P."/>
            <person name="Geml J."/>
            <person name="Haridas S."/>
            <person name="Hughes K."/>
            <person name="Justo A."/>
            <person name="Karasinski D."/>
            <person name="Kautmanova I."/>
            <person name="Kiss B."/>
            <person name="Kocsube S."/>
            <person name="Kotiranta H."/>
            <person name="LaButti K.M."/>
            <person name="Lechner B.E."/>
            <person name="Liimatainen K."/>
            <person name="Lipzen A."/>
            <person name="Lukacs Z."/>
            <person name="Mihaltcheva S."/>
            <person name="Morgado L.N."/>
            <person name="Niskanen T."/>
            <person name="Noordeloos M.E."/>
            <person name="Ohm R.A."/>
            <person name="Ortiz-Santana B."/>
            <person name="Ovrebo C."/>
            <person name="Racz N."/>
            <person name="Riley R."/>
            <person name="Savchenko A."/>
            <person name="Shiryaev A."/>
            <person name="Soop K."/>
            <person name="Spirin V."/>
            <person name="Szebenyi C."/>
            <person name="Tomsovsky M."/>
            <person name="Tulloss R.E."/>
            <person name="Uehling J."/>
            <person name="Grigoriev I.V."/>
            <person name="Vagvolgyi C."/>
            <person name="Papp T."/>
            <person name="Martin F.M."/>
            <person name="Miettinen O."/>
            <person name="Hibbett D.S."/>
            <person name="Nagy L.G."/>
        </authorList>
    </citation>
    <scope>NUCLEOTIDE SEQUENCE [LARGE SCALE GENOMIC DNA]</scope>
    <source>
        <strain evidence="1 2">HHB13444</strain>
    </source>
</reference>
<organism evidence="1 2">
    <name type="scientific">Polyporus arcularius HHB13444</name>
    <dbReference type="NCBI Taxonomy" id="1314778"/>
    <lineage>
        <taxon>Eukaryota</taxon>
        <taxon>Fungi</taxon>
        <taxon>Dikarya</taxon>
        <taxon>Basidiomycota</taxon>
        <taxon>Agaricomycotina</taxon>
        <taxon>Agaricomycetes</taxon>
        <taxon>Polyporales</taxon>
        <taxon>Polyporaceae</taxon>
        <taxon>Polyporus</taxon>
    </lineage>
</organism>
<dbReference type="EMBL" id="ML211179">
    <property type="protein sequence ID" value="TFK86867.1"/>
    <property type="molecule type" value="Genomic_DNA"/>
</dbReference>